<dbReference type="AlphaFoldDB" id="A0A9Q8YAX5"/>
<sequence length="213" mass="23365">MANAPTVHSITLGNRPLIVSDIDDVVLEFINPFKAFLGSCGHVLLPRSFRLTGNIITHADEQPVTEPEVKILLDTFYGSQDRWQTPAAKVVETLAALSEEADIVFLTAMPPQHAAVRRALLDRLGLPYPLLASEEPKGPIVQKLHGSRNVPLVFIDDMLRNLRSVKDHAPTCLPINLMADSEFKALAPKLDADIRAVADWPEAAAAIRAHFRG</sequence>
<name>A0A9Q8YAX5_ENSAD</name>
<organism evidence="1 2">
    <name type="scientific">Ensifer adhaerens</name>
    <name type="common">Sinorhizobium morelense</name>
    <dbReference type="NCBI Taxonomy" id="106592"/>
    <lineage>
        <taxon>Bacteria</taxon>
        <taxon>Pseudomonadati</taxon>
        <taxon>Pseudomonadota</taxon>
        <taxon>Alphaproteobacteria</taxon>
        <taxon>Hyphomicrobiales</taxon>
        <taxon>Rhizobiaceae</taxon>
        <taxon>Sinorhizobium/Ensifer group</taxon>
        <taxon>Ensifer</taxon>
    </lineage>
</organism>
<protein>
    <submittedName>
        <fullName evidence="1">Uncharacterized protein</fullName>
    </submittedName>
</protein>
<dbReference type="RefSeq" id="WP_090294512.1">
    <property type="nucleotide sequence ID" value="NZ_CP098807.1"/>
</dbReference>
<accession>A0A9Q8YAX5</accession>
<proteinExistence type="predicted"/>
<dbReference type="Proteomes" id="UP001055460">
    <property type="component" value="Chromosome"/>
</dbReference>
<gene>
    <name evidence="1" type="ORF">NE863_05025</name>
</gene>
<evidence type="ECO:0000313" key="1">
    <source>
        <dbReference type="EMBL" id="USJ24349.1"/>
    </source>
</evidence>
<reference evidence="1" key="1">
    <citation type="submission" date="2022-06" db="EMBL/GenBank/DDBJ databases">
        <title>Physiological and biochemical characterization and genomic elucidation of a strain of the genus Ensifer adhaerens M8 that combines arsenic oxidation and chromium reduction.</title>
        <authorList>
            <person name="Li X."/>
            <person name="Yu c."/>
        </authorList>
    </citation>
    <scope>NUCLEOTIDE SEQUENCE</scope>
    <source>
        <strain evidence="1">M8</strain>
    </source>
</reference>
<dbReference type="OrthoDB" id="7192139at2"/>
<evidence type="ECO:0000313" key="2">
    <source>
        <dbReference type="Proteomes" id="UP001055460"/>
    </source>
</evidence>
<dbReference type="EMBL" id="CP098807">
    <property type="protein sequence ID" value="USJ24349.1"/>
    <property type="molecule type" value="Genomic_DNA"/>
</dbReference>